<organism evidence="1">
    <name type="scientific">viral metagenome</name>
    <dbReference type="NCBI Taxonomy" id="1070528"/>
    <lineage>
        <taxon>unclassified sequences</taxon>
        <taxon>metagenomes</taxon>
        <taxon>organismal metagenomes</taxon>
    </lineage>
</organism>
<dbReference type="AlphaFoldDB" id="A0A6M3L1G4"/>
<dbReference type="EMBL" id="MT142759">
    <property type="protein sequence ID" value="QJA88179.1"/>
    <property type="molecule type" value="Genomic_DNA"/>
</dbReference>
<proteinExistence type="predicted"/>
<protein>
    <submittedName>
        <fullName evidence="1">Uncharacterized protein</fullName>
    </submittedName>
</protein>
<reference evidence="1" key="1">
    <citation type="submission" date="2020-03" db="EMBL/GenBank/DDBJ databases">
        <title>The deep terrestrial virosphere.</title>
        <authorList>
            <person name="Holmfeldt K."/>
            <person name="Nilsson E."/>
            <person name="Simone D."/>
            <person name="Lopez-Fernandez M."/>
            <person name="Wu X."/>
            <person name="de Brujin I."/>
            <person name="Lundin D."/>
            <person name="Andersson A."/>
            <person name="Bertilsson S."/>
            <person name="Dopson M."/>
        </authorList>
    </citation>
    <scope>NUCLEOTIDE SEQUENCE</scope>
    <source>
        <strain evidence="1">MM415B02815</strain>
    </source>
</reference>
<name>A0A6M3L1G4_9ZZZZ</name>
<sequence>MSNKKISKIIGIVGTRRRNSNKDYKIIKAKFLELYRDGDFICSGLCPKGGDRFAFLLAKLYIQPDRRLWFPPEWEKYGKTAGFIRNTKIARVSEYLIACVAKDRKRRNRRYNK</sequence>
<gene>
    <name evidence="1" type="ORF">MM415B02815_0015</name>
</gene>
<evidence type="ECO:0000313" key="1">
    <source>
        <dbReference type="EMBL" id="QJA88179.1"/>
    </source>
</evidence>
<accession>A0A6M3L1G4</accession>